<dbReference type="GO" id="GO:0005886">
    <property type="term" value="C:plasma membrane"/>
    <property type="evidence" value="ECO:0007669"/>
    <property type="project" value="TreeGrafter"/>
</dbReference>
<evidence type="ECO:0000256" key="5">
    <source>
        <dbReference type="SAM" id="Phobius"/>
    </source>
</evidence>
<evidence type="ECO:0000256" key="1">
    <source>
        <dbReference type="ARBA" id="ARBA00001946"/>
    </source>
</evidence>
<dbReference type="STRING" id="1121013.GCA_000426365_02734"/>
<dbReference type="PANTHER" id="PTHR45138:SF9">
    <property type="entry name" value="DIGUANYLATE CYCLASE DGCM-RELATED"/>
    <property type="match status" value="1"/>
</dbReference>
<dbReference type="SUPFAM" id="SSF55073">
    <property type="entry name" value="Nucleotide cyclase"/>
    <property type="match status" value="1"/>
</dbReference>
<dbReference type="Gene3D" id="3.30.70.270">
    <property type="match status" value="1"/>
</dbReference>
<dbReference type="SMART" id="SM00267">
    <property type="entry name" value="GGDEF"/>
    <property type="match status" value="1"/>
</dbReference>
<dbReference type="CDD" id="cd18773">
    <property type="entry name" value="PDC1_HK_sensor"/>
    <property type="match status" value="1"/>
</dbReference>
<evidence type="ECO:0000313" key="8">
    <source>
        <dbReference type="Proteomes" id="UP000029391"/>
    </source>
</evidence>
<dbReference type="Pfam" id="PF00990">
    <property type="entry name" value="GGDEF"/>
    <property type="match status" value="1"/>
</dbReference>
<feature type="transmembrane region" description="Helical" evidence="5">
    <location>
        <begin position="16"/>
        <end position="38"/>
    </location>
</feature>
<dbReference type="CDD" id="cd01949">
    <property type="entry name" value="GGDEF"/>
    <property type="match status" value="1"/>
</dbReference>
<dbReference type="FunFam" id="3.30.70.270:FF:000001">
    <property type="entry name" value="Diguanylate cyclase domain protein"/>
    <property type="match status" value="1"/>
</dbReference>
<evidence type="ECO:0000256" key="3">
    <source>
        <dbReference type="ARBA" id="ARBA00034247"/>
    </source>
</evidence>
<dbReference type="EMBL" id="AWXU01000038">
    <property type="protein sequence ID" value="KFN49279.1"/>
    <property type="molecule type" value="Genomic_DNA"/>
</dbReference>
<dbReference type="InterPro" id="IPR000160">
    <property type="entry name" value="GGDEF_dom"/>
</dbReference>
<comment type="caution">
    <text evidence="7">The sequence shown here is derived from an EMBL/GenBank/DDBJ whole genome shotgun (WGS) entry which is preliminary data.</text>
</comment>
<dbReference type="InterPro" id="IPR043128">
    <property type="entry name" value="Rev_trsase/Diguanyl_cyclase"/>
</dbReference>
<reference evidence="7 8" key="1">
    <citation type="submission" date="2013-09" db="EMBL/GenBank/DDBJ databases">
        <title>Genome sequencing of Arenimonas composti.</title>
        <authorList>
            <person name="Chen F."/>
            <person name="Wang G."/>
        </authorList>
    </citation>
    <scope>NUCLEOTIDE SEQUENCE [LARGE SCALE GENOMIC DNA]</scope>
    <source>
        <strain evidence="7 8">TR7-09</strain>
    </source>
</reference>
<evidence type="ECO:0000256" key="4">
    <source>
        <dbReference type="SAM" id="Coils"/>
    </source>
</evidence>
<keyword evidence="5" id="KW-0472">Membrane</keyword>
<evidence type="ECO:0000313" key="7">
    <source>
        <dbReference type="EMBL" id="KFN49279.1"/>
    </source>
</evidence>
<dbReference type="eggNOG" id="COG3706">
    <property type="taxonomic scope" value="Bacteria"/>
</dbReference>
<accession>A0A091BEN5</accession>
<gene>
    <name evidence="7" type="ORF">P873_11575</name>
</gene>
<keyword evidence="5" id="KW-0812">Transmembrane</keyword>
<comment type="cofactor">
    <cofactor evidence="1">
        <name>Mg(2+)</name>
        <dbReference type="ChEBI" id="CHEBI:18420"/>
    </cofactor>
</comment>
<dbReference type="AlphaFoldDB" id="A0A091BEN5"/>
<dbReference type="GO" id="GO:0052621">
    <property type="term" value="F:diguanylate cyclase activity"/>
    <property type="evidence" value="ECO:0007669"/>
    <property type="project" value="UniProtKB-EC"/>
</dbReference>
<dbReference type="InterPro" id="IPR029787">
    <property type="entry name" value="Nucleotide_cyclase"/>
</dbReference>
<comment type="catalytic activity">
    <reaction evidence="3">
        <text>2 GTP = 3',3'-c-di-GMP + 2 diphosphate</text>
        <dbReference type="Rhea" id="RHEA:24898"/>
        <dbReference type="ChEBI" id="CHEBI:33019"/>
        <dbReference type="ChEBI" id="CHEBI:37565"/>
        <dbReference type="ChEBI" id="CHEBI:58805"/>
        <dbReference type="EC" id="2.7.7.65"/>
    </reaction>
</comment>
<dbReference type="OrthoDB" id="9803824at2"/>
<evidence type="ECO:0000256" key="2">
    <source>
        <dbReference type="ARBA" id="ARBA00012528"/>
    </source>
</evidence>
<keyword evidence="5" id="KW-1133">Transmembrane helix</keyword>
<sequence>MPEPTNRPPPSLRRPLLAGAALFVAAALAAVFFTQWVVAKGERLERERVIALARTLAAVLDGERIGDLRGTRADTGTAMLAAVRDELRRARAVNPDFRFVYLMRRDRDGTLVFLADAEDPGSADYSAPGDRYDGPSAQILGVWESGVPAVEPPSRDRWGYWVTGLAPVRDGEGEIVAVLGMDVNAHEWLATLARYRAFALAISGLVLLLIVVFTVGLLRQRRAADRLARMNEDLAAHLGELQKAQDRLRALSTTDGLTGLGNRRAFDAAIERLWQHALHHGEPLSLLMGDIDWFKSYNDLYGHVAGDHCLQQVAEALATGVEVEDALVARYGGEEFAVLLPRTDAATAHALAERLRARVEALAIPHQGNPLRGVVTISLGVATRPPPQAPAPDGLVQGADQALYRAKHGGRNAVAVDFAAP</sequence>
<feature type="coiled-coil region" evidence="4">
    <location>
        <begin position="227"/>
        <end position="254"/>
    </location>
</feature>
<dbReference type="EC" id="2.7.7.65" evidence="2"/>
<proteinExistence type="predicted"/>
<dbReference type="PROSITE" id="PS50887">
    <property type="entry name" value="GGDEF"/>
    <property type="match status" value="1"/>
</dbReference>
<dbReference type="RefSeq" id="WP_051240123.1">
    <property type="nucleotide sequence ID" value="NZ_AUFF01000013.1"/>
</dbReference>
<organism evidence="7 8">
    <name type="scientific">Arenimonas composti TR7-09 = DSM 18010</name>
    <dbReference type="NCBI Taxonomy" id="1121013"/>
    <lineage>
        <taxon>Bacteria</taxon>
        <taxon>Pseudomonadati</taxon>
        <taxon>Pseudomonadota</taxon>
        <taxon>Gammaproteobacteria</taxon>
        <taxon>Lysobacterales</taxon>
        <taxon>Lysobacteraceae</taxon>
        <taxon>Arenimonas</taxon>
    </lineage>
</organism>
<protein>
    <recommendedName>
        <fullName evidence="2">diguanylate cyclase</fullName>
        <ecNumber evidence="2">2.7.7.65</ecNumber>
    </recommendedName>
</protein>
<name>A0A091BEN5_9GAMM</name>
<evidence type="ECO:0000259" key="6">
    <source>
        <dbReference type="PROSITE" id="PS50887"/>
    </source>
</evidence>
<dbReference type="GO" id="GO:0043709">
    <property type="term" value="P:cell adhesion involved in single-species biofilm formation"/>
    <property type="evidence" value="ECO:0007669"/>
    <property type="project" value="TreeGrafter"/>
</dbReference>
<dbReference type="NCBIfam" id="TIGR00254">
    <property type="entry name" value="GGDEF"/>
    <property type="match status" value="1"/>
</dbReference>
<keyword evidence="4" id="KW-0175">Coiled coil</keyword>
<dbReference type="Proteomes" id="UP000029391">
    <property type="component" value="Unassembled WGS sequence"/>
</dbReference>
<feature type="domain" description="GGDEF" evidence="6">
    <location>
        <begin position="282"/>
        <end position="419"/>
    </location>
</feature>
<dbReference type="InterPro" id="IPR050469">
    <property type="entry name" value="Diguanylate_Cyclase"/>
</dbReference>
<dbReference type="GO" id="GO:1902201">
    <property type="term" value="P:negative regulation of bacterial-type flagellum-dependent cell motility"/>
    <property type="evidence" value="ECO:0007669"/>
    <property type="project" value="TreeGrafter"/>
</dbReference>
<keyword evidence="8" id="KW-1185">Reference proteome</keyword>
<dbReference type="PANTHER" id="PTHR45138">
    <property type="entry name" value="REGULATORY COMPONENTS OF SENSORY TRANSDUCTION SYSTEM"/>
    <property type="match status" value="1"/>
</dbReference>
<feature type="transmembrane region" description="Helical" evidence="5">
    <location>
        <begin position="197"/>
        <end position="218"/>
    </location>
</feature>